<dbReference type="RefSeq" id="WP_248868523.1">
    <property type="nucleotide sequence ID" value="NZ_CP086322.1"/>
</dbReference>
<reference evidence="2" key="1">
    <citation type="submission" date="2021-10" db="EMBL/GenBank/DDBJ databases">
        <title>Streptomyces nigrumlapis sp.nov.,an antimicrobial producing actinobacterium isolated from Black Gobi rocks.</title>
        <authorList>
            <person name="Wen Y."/>
            <person name="Zhang W."/>
            <person name="Liu X.G."/>
        </authorList>
    </citation>
    <scope>NUCLEOTIDE SEQUENCE</scope>
    <source>
        <strain evidence="2">ST13-2-2</strain>
    </source>
</reference>
<keyword evidence="1" id="KW-1133">Transmembrane helix</keyword>
<evidence type="ECO:0000313" key="3">
    <source>
        <dbReference type="Proteomes" id="UP000830115"/>
    </source>
</evidence>
<evidence type="ECO:0000256" key="1">
    <source>
        <dbReference type="SAM" id="Phobius"/>
    </source>
</evidence>
<dbReference type="InterPro" id="IPR010767">
    <property type="entry name" value="Phage_CGC-2007_Cje0229"/>
</dbReference>
<keyword evidence="1" id="KW-0812">Transmembrane</keyword>
<sequence>MRRDVEHPVTLQPRRFYDGGVDAVAGQPEVPPDPGSDARIELVRLTERGREEFAIQRRIAYRDRHLGELLVPRETRTFRSDLTSVPALFTWLVPKTGEHLPATLLHDGLVHQPDDPTYTSTNGHVVLRVEADRVLRDAMADAGTALIRRWLVWSAVATATMLDGRGTGWSKARAWRYRATAALTVGLIAVLGICASLDLFDIAITGIPNLPWMGDRPWFVEVVGGLSAAGVIPLALSLCWGRFRIAGAVVGVSLAVLLHVTVALLALTALYQALEWLTARMPKVAIALAGAGTLVVLLVFAAVFFQR</sequence>
<proteinExistence type="predicted"/>
<protein>
    <submittedName>
        <fullName evidence="2">DUF1353 domain-containing protein</fullName>
    </submittedName>
</protein>
<dbReference type="EMBL" id="CP086322">
    <property type="protein sequence ID" value="UQA97550.1"/>
    <property type="molecule type" value="Genomic_DNA"/>
</dbReference>
<feature type="transmembrane region" description="Helical" evidence="1">
    <location>
        <begin position="181"/>
        <end position="206"/>
    </location>
</feature>
<organism evidence="2 3">
    <name type="scientific">Streptomyces halobius</name>
    <dbReference type="NCBI Taxonomy" id="2879846"/>
    <lineage>
        <taxon>Bacteria</taxon>
        <taxon>Bacillati</taxon>
        <taxon>Actinomycetota</taxon>
        <taxon>Actinomycetes</taxon>
        <taxon>Kitasatosporales</taxon>
        <taxon>Streptomycetaceae</taxon>
        <taxon>Streptomyces</taxon>
    </lineage>
</organism>
<feature type="transmembrane region" description="Helical" evidence="1">
    <location>
        <begin position="245"/>
        <end position="272"/>
    </location>
</feature>
<accession>A0ABY4MIB7</accession>
<feature type="transmembrane region" description="Helical" evidence="1">
    <location>
        <begin position="284"/>
        <end position="305"/>
    </location>
</feature>
<name>A0ABY4MIB7_9ACTN</name>
<feature type="transmembrane region" description="Helical" evidence="1">
    <location>
        <begin position="218"/>
        <end position="238"/>
    </location>
</feature>
<keyword evidence="3" id="KW-1185">Reference proteome</keyword>
<evidence type="ECO:0000313" key="2">
    <source>
        <dbReference type="EMBL" id="UQA97550.1"/>
    </source>
</evidence>
<dbReference type="Proteomes" id="UP000830115">
    <property type="component" value="Chromosome"/>
</dbReference>
<dbReference type="Pfam" id="PF07087">
    <property type="entry name" value="DUF1353"/>
    <property type="match status" value="1"/>
</dbReference>
<keyword evidence="1" id="KW-0472">Membrane</keyword>
<gene>
    <name evidence="2" type="ORF">K9S39_41925</name>
</gene>